<protein>
    <recommendedName>
        <fullName evidence="3">Metallo-beta-lactamase domain-containing protein</fullName>
    </recommendedName>
</protein>
<sequence length="371" mass="41344">MNRFPLQACLETRWQPTARLLGPLAAAGRTPGVEVGTRTAQQTRRLHQQRRNPAARTLSSRHVSLPRPLPTHTLPSPLRSPQPNTRGYTTPTPTPNTPEPVIHPVFEPQTSTWQYLVADPSTNTAVVIDPVLDYNNCTRTVSTHSADELLKLIRASGYTISHILETHAHADHLTAAFYLQRKLAEAQGGRKPPVGIGKRIGQVQSLFGKRYGIDSEEYDGVFDLLWEDDEVFEVGTLKGEVIHLPGHTPDHVGYKVGRGSAQALYQSARKLLSLPDNVKVWTGHDYPVEGERGPEPWTSVGEHRARNKHIRDGVSEEEFVEMRSERDKNLAAPRLVHESLQVNIRAGQLPKADEAGMRTFKLPLKVQGEGW</sequence>
<organism evidence="4 5">
    <name type="scientific">Staphylotrichum longicolle</name>
    <dbReference type="NCBI Taxonomy" id="669026"/>
    <lineage>
        <taxon>Eukaryota</taxon>
        <taxon>Fungi</taxon>
        <taxon>Dikarya</taxon>
        <taxon>Ascomycota</taxon>
        <taxon>Pezizomycotina</taxon>
        <taxon>Sordariomycetes</taxon>
        <taxon>Sordariomycetidae</taxon>
        <taxon>Sordariales</taxon>
        <taxon>Chaetomiaceae</taxon>
        <taxon>Staphylotrichum</taxon>
    </lineage>
</organism>
<evidence type="ECO:0000256" key="2">
    <source>
        <dbReference type="SAM" id="MobiDB-lite"/>
    </source>
</evidence>
<dbReference type="EMBL" id="JAHCVI010000006">
    <property type="protein sequence ID" value="KAG7284317.1"/>
    <property type="molecule type" value="Genomic_DNA"/>
</dbReference>
<dbReference type="PANTHER" id="PTHR43084:SF1">
    <property type="entry name" value="PERSULFIDE DIOXYGENASE ETHE1, MITOCHONDRIAL"/>
    <property type="match status" value="1"/>
</dbReference>
<dbReference type="GO" id="GO:0070813">
    <property type="term" value="P:hydrogen sulfide metabolic process"/>
    <property type="evidence" value="ECO:0007669"/>
    <property type="project" value="TreeGrafter"/>
</dbReference>
<dbReference type="AlphaFoldDB" id="A0AAD4ERX8"/>
<dbReference type="PANTHER" id="PTHR43084">
    <property type="entry name" value="PERSULFIDE DIOXYGENASE ETHE1"/>
    <property type="match status" value="1"/>
</dbReference>
<name>A0AAD4ERX8_9PEZI</name>
<evidence type="ECO:0000313" key="5">
    <source>
        <dbReference type="Proteomes" id="UP001197093"/>
    </source>
</evidence>
<gene>
    <name evidence="4" type="ORF">NEMBOFW57_010689</name>
</gene>
<dbReference type="GO" id="GO:0006749">
    <property type="term" value="P:glutathione metabolic process"/>
    <property type="evidence" value="ECO:0007669"/>
    <property type="project" value="InterPro"/>
</dbReference>
<evidence type="ECO:0000259" key="3">
    <source>
        <dbReference type="SMART" id="SM00849"/>
    </source>
</evidence>
<evidence type="ECO:0000313" key="4">
    <source>
        <dbReference type="EMBL" id="KAG7284317.1"/>
    </source>
</evidence>
<evidence type="ECO:0000256" key="1">
    <source>
        <dbReference type="ARBA" id="ARBA00022723"/>
    </source>
</evidence>
<dbReference type="SUPFAM" id="SSF56281">
    <property type="entry name" value="Metallo-hydrolase/oxidoreductase"/>
    <property type="match status" value="1"/>
</dbReference>
<dbReference type="GO" id="GO:0046872">
    <property type="term" value="F:metal ion binding"/>
    <property type="evidence" value="ECO:0007669"/>
    <property type="project" value="UniProtKB-KW"/>
</dbReference>
<dbReference type="InterPro" id="IPR036866">
    <property type="entry name" value="RibonucZ/Hydroxyglut_hydro"/>
</dbReference>
<proteinExistence type="predicted"/>
<dbReference type="Proteomes" id="UP001197093">
    <property type="component" value="Unassembled WGS sequence"/>
</dbReference>
<dbReference type="Pfam" id="PF00753">
    <property type="entry name" value="Lactamase_B"/>
    <property type="match status" value="1"/>
</dbReference>
<comment type="caution">
    <text evidence="4">The sequence shown here is derived from an EMBL/GenBank/DDBJ whole genome shotgun (WGS) entry which is preliminary data.</text>
</comment>
<dbReference type="CDD" id="cd07724">
    <property type="entry name" value="POD-like_MBL-fold"/>
    <property type="match status" value="1"/>
</dbReference>
<dbReference type="Gene3D" id="3.60.15.10">
    <property type="entry name" value="Ribonuclease Z/Hydroxyacylglutathione hydrolase-like"/>
    <property type="match status" value="2"/>
</dbReference>
<keyword evidence="1" id="KW-0479">Metal-binding</keyword>
<keyword evidence="5" id="KW-1185">Reference proteome</keyword>
<accession>A0AAD4ERX8</accession>
<dbReference type="GO" id="GO:0050313">
    <property type="term" value="F:sulfur dioxygenase activity"/>
    <property type="evidence" value="ECO:0007669"/>
    <property type="project" value="InterPro"/>
</dbReference>
<feature type="region of interest" description="Disordered" evidence="2">
    <location>
        <begin position="29"/>
        <end position="99"/>
    </location>
</feature>
<dbReference type="InterPro" id="IPR001279">
    <property type="entry name" value="Metallo-B-lactamas"/>
</dbReference>
<dbReference type="InterPro" id="IPR051682">
    <property type="entry name" value="Mito_Persulfide_Diox"/>
</dbReference>
<dbReference type="SMART" id="SM00849">
    <property type="entry name" value="Lactamase_B"/>
    <property type="match status" value="1"/>
</dbReference>
<dbReference type="InterPro" id="IPR044528">
    <property type="entry name" value="POD-like_MBL-fold"/>
</dbReference>
<reference evidence="4" key="1">
    <citation type="submission" date="2023-02" db="EMBL/GenBank/DDBJ databases">
        <authorList>
            <person name="Palmer J.M."/>
        </authorList>
    </citation>
    <scope>NUCLEOTIDE SEQUENCE</scope>
    <source>
        <strain evidence="4">FW57</strain>
    </source>
</reference>
<feature type="domain" description="Metallo-beta-lactamase" evidence="3">
    <location>
        <begin position="111"/>
        <end position="284"/>
    </location>
</feature>